<evidence type="ECO:0000313" key="2">
    <source>
        <dbReference type="EMBL" id="CAD8125503.1"/>
    </source>
</evidence>
<comment type="caution">
    <text evidence="2">The sequence shown here is derived from an EMBL/GenBank/DDBJ whole genome shotgun (WGS) entry which is preliminary data.</text>
</comment>
<keyword evidence="1" id="KW-0175">Coiled coil</keyword>
<gene>
    <name evidence="2" type="ORF">PSON_ATCC_30995.1.T1590102</name>
</gene>
<reference evidence="2" key="1">
    <citation type="submission" date="2021-01" db="EMBL/GenBank/DDBJ databases">
        <authorList>
            <consortium name="Genoscope - CEA"/>
            <person name="William W."/>
        </authorList>
    </citation>
    <scope>NUCLEOTIDE SEQUENCE</scope>
</reference>
<dbReference type="PANTHER" id="PTHR23084">
    <property type="entry name" value="PHOSPHATIDYLINOSITOL-4-PHOSPHATE 5-KINASE RELATED"/>
    <property type="match status" value="1"/>
</dbReference>
<proteinExistence type="predicted"/>
<organism evidence="2 3">
    <name type="scientific">Paramecium sonneborni</name>
    <dbReference type="NCBI Taxonomy" id="65129"/>
    <lineage>
        <taxon>Eukaryota</taxon>
        <taxon>Sar</taxon>
        <taxon>Alveolata</taxon>
        <taxon>Ciliophora</taxon>
        <taxon>Intramacronucleata</taxon>
        <taxon>Oligohymenophorea</taxon>
        <taxon>Peniculida</taxon>
        <taxon>Parameciidae</taxon>
        <taxon>Paramecium</taxon>
    </lineage>
</organism>
<accession>A0A8S1RDP3</accession>
<evidence type="ECO:0000313" key="3">
    <source>
        <dbReference type="Proteomes" id="UP000692954"/>
    </source>
</evidence>
<evidence type="ECO:0008006" key="4">
    <source>
        <dbReference type="Google" id="ProtNLM"/>
    </source>
</evidence>
<dbReference type="PANTHER" id="PTHR23084:SF179">
    <property type="entry name" value="OS10G0565000 PROTEIN"/>
    <property type="match status" value="1"/>
</dbReference>
<dbReference type="OrthoDB" id="308357at2759"/>
<evidence type="ECO:0000256" key="1">
    <source>
        <dbReference type="SAM" id="Coils"/>
    </source>
</evidence>
<keyword evidence="3" id="KW-1185">Reference proteome</keyword>
<dbReference type="AlphaFoldDB" id="A0A8S1RDP3"/>
<dbReference type="Proteomes" id="UP000692954">
    <property type="component" value="Unassembled WGS sequence"/>
</dbReference>
<name>A0A8S1RDP3_9CILI</name>
<protein>
    <recommendedName>
        <fullName evidence="4">MORN repeat protein</fullName>
    </recommendedName>
</protein>
<dbReference type="EMBL" id="CAJJDN010000159">
    <property type="protein sequence ID" value="CAD8125503.1"/>
    <property type="molecule type" value="Genomic_DNA"/>
</dbReference>
<sequence length="354" mass="42595">MNQICQTFGHDQRKIQYICLQPQEILWACSQCFEENKDRYDFQPIKNVLEILEQTIKEVRKNNSRKQIDEIKNLFTEVQNQIVEKFNQSMQFLKESFQLQYDELLGFLKFFNTFEIDQLDSDHQENLKYLQIVVHQKASQQTIFEVQTNFKIERLNNIKKKIIENMKELYDQEFELYLERLNIRYNLPNEFREQIKKLQIPEEYLMNDNLKIQYCFNLKKDNNICYNGQLYNDQLQGIGLLEVEDRKIIYYGAFIDGHFTNGIKCKIEENQLFLGSFQYISEYEYQIAHNGTLIQANRMRYDGNFENEIQNGQGICHYKNKDYYCGGWKNGLYEGKGQLNSEDYGQQIQYDKQN</sequence>
<feature type="coiled-coil region" evidence="1">
    <location>
        <begin position="49"/>
        <end position="81"/>
    </location>
</feature>